<dbReference type="Pfam" id="PF12146">
    <property type="entry name" value="Hydrolase_4"/>
    <property type="match status" value="1"/>
</dbReference>
<evidence type="ECO:0000313" key="4">
    <source>
        <dbReference type="Proteomes" id="UP000769766"/>
    </source>
</evidence>
<dbReference type="PANTHER" id="PTHR22946:SF9">
    <property type="entry name" value="POLYKETIDE TRANSFERASE AF380"/>
    <property type="match status" value="1"/>
</dbReference>
<dbReference type="AlphaFoldDB" id="A0A932CQA4"/>
<dbReference type="InterPro" id="IPR022742">
    <property type="entry name" value="Hydrolase_4"/>
</dbReference>
<name>A0A932CQA4_UNCTE</name>
<protein>
    <submittedName>
        <fullName evidence="3">Alpha/beta fold hydrolase</fullName>
    </submittedName>
</protein>
<sequence>MEKRVVYFYSEGSRLEGDLFLPADLRPGEKRPGIVVCHGFTGIRELILPEYARVFTEAGYVSLTFDYRGFGGSEGSKWRLIPLDQIEDIRNAITFLQAQAEVDPERIGVWGTSFGGAHAPYVAGVDARVKVAVGQVGFGDGERFVQDVRSYSERVELLRQLEEDRRIRVLSGEGGKLDPLELALRDPQSRAFLPEAIKAYPQMRCELSWETLEKTLEYKPIDVVDRISPRALLLVGAKKDTICPIEGYQKLYERAREPKRLAILPITHYEIYGGQWFEESSRLAREWFDRFLK</sequence>
<dbReference type="GO" id="GO:0052689">
    <property type="term" value="F:carboxylic ester hydrolase activity"/>
    <property type="evidence" value="ECO:0007669"/>
    <property type="project" value="UniProtKB-ARBA"/>
</dbReference>
<dbReference type="Proteomes" id="UP000769766">
    <property type="component" value="Unassembled WGS sequence"/>
</dbReference>
<dbReference type="PANTHER" id="PTHR22946">
    <property type="entry name" value="DIENELACTONE HYDROLASE DOMAIN-CONTAINING PROTEIN-RELATED"/>
    <property type="match status" value="1"/>
</dbReference>
<dbReference type="EMBL" id="JACPRF010000338">
    <property type="protein sequence ID" value="MBI2877419.1"/>
    <property type="molecule type" value="Genomic_DNA"/>
</dbReference>
<accession>A0A932CQA4</accession>
<proteinExistence type="predicted"/>
<feature type="domain" description="Serine aminopeptidase S33" evidence="2">
    <location>
        <begin position="30"/>
        <end position="265"/>
    </location>
</feature>
<keyword evidence="1 3" id="KW-0378">Hydrolase</keyword>
<gene>
    <name evidence="3" type="ORF">HYY20_11105</name>
</gene>
<dbReference type="Gene3D" id="1.10.10.800">
    <property type="match status" value="1"/>
</dbReference>
<comment type="caution">
    <text evidence="3">The sequence shown here is derived from an EMBL/GenBank/DDBJ whole genome shotgun (WGS) entry which is preliminary data.</text>
</comment>
<evidence type="ECO:0000259" key="2">
    <source>
        <dbReference type="Pfam" id="PF12146"/>
    </source>
</evidence>
<evidence type="ECO:0000313" key="3">
    <source>
        <dbReference type="EMBL" id="MBI2877419.1"/>
    </source>
</evidence>
<dbReference type="InterPro" id="IPR050261">
    <property type="entry name" value="FrsA_esterase"/>
</dbReference>
<evidence type="ECO:0000256" key="1">
    <source>
        <dbReference type="ARBA" id="ARBA00022801"/>
    </source>
</evidence>
<dbReference type="Gene3D" id="3.40.50.1820">
    <property type="entry name" value="alpha/beta hydrolase"/>
    <property type="match status" value="1"/>
</dbReference>
<reference evidence="3" key="1">
    <citation type="submission" date="2020-07" db="EMBL/GenBank/DDBJ databases">
        <title>Huge and variable diversity of episymbiotic CPR bacteria and DPANN archaea in groundwater ecosystems.</title>
        <authorList>
            <person name="He C.Y."/>
            <person name="Keren R."/>
            <person name="Whittaker M."/>
            <person name="Farag I.F."/>
            <person name="Doudna J."/>
            <person name="Cate J.H.D."/>
            <person name="Banfield J.F."/>
        </authorList>
    </citation>
    <scope>NUCLEOTIDE SEQUENCE</scope>
    <source>
        <strain evidence="3">NC_groundwater_672_Ag_B-0.1um_62_36</strain>
    </source>
</reference>
<organism evidence="3 4">
    <name type="scientific">Tectimicrobiota bacterium</name>
    <dbReference type="NCBI Taxonomy" id="2528274"/>
    <lineage>
        <taxon>Bacteria</taxon>
        <taxon>Pseudomonadati</taxon>
        <taxon>Nitrospinota/Tectimicrobiota group</taxon>
        <taxon>Candidatus Tectimicrobiota</taxon>
    </lineage>
</organism>
<dbReference type="InterPro" id="IPR029058">
    <property type="entry name" value="AB_hydrolase_fold"/>
</dbReference>
<dbReference type="SUPFAM" id="SSF53474">
    <property type="entry name" value="alpha/beta-Hydrolases"/>
    <property type="match status" value="1"/>
</dbReference>